<dbReference type="InterPro" id="IPR008220">
    <property type="entry name" value="HAT_MetX-like"/>
</dbReference>
<dbReference type="UniPathway" id="UPA00051">
    <property type="reaction ID" value="UER00074"/>
</dbReference>
<dbReference type="EMBL" id="JACCFI010000001">
    <property type="protein sequence ID" value="NYG19330.1"/>
    <property type="molecule type" value="Genomic_DNA"/>
</dbReference>
<dbReference type="HAMAP" id="MF_00296">
    <property type="entry name" value="MetX_acyltransf"/>
    <property type="match status" value="1"/>
</dbReference>
<evidence type="ECO:0000313" key="5">
    <source>
        <dbReference type="EMBL" id="NYG19330.1"/>
    </source>
</evidence>
<dbReference type="GO" id="GO:0005737">
    <property type="term" value="C:cytoplasm"/>
    <property type="evidence" value="ECO:0007669"/>
    <property type="project" value="UniProtKB-SubCell"/>
</dbReference>
<dbReference type="NCBIfam" id="NF001209">
    <property type="entry name" value="PRK00175.1"/>
    <property type="match status" value="1"/>
</dbReference>
<keyword evidence="2" id="KW-0028">Amino-acid biosynthesis</keyword>
<keyword evidence="2" id="KW-0486">Methionine biosynthesis</keyword>
<dbReference type="InterPro" id="IPR000073">
    <property type="entry name" value="AB_hydrolase_1"/>
</dbReference>
<dbReference type="Proteomes" id="UP000549066">
    <property type="component" value="Unassembled WGS sequence"/>
</dbReference>
<dbReference type="SUPFAM" id="SSF53474">
    <property type="entry name" value="alpha/beta-Hydrolases"/>
    <property type="match status" value="1"/>
</dbReference>
<dbReference type="PANTHER" id="PTHR32268:SF11">
    <property type="entry name" value="HOMOSERINE O-ACETYLTRANSFERASE"/>
    <property type="match status" value="1"/>
</dbReference>
<comment type="caution">
    <text evidence="2">Lacks conserved residue(s) required for the propagation of feature annotation.</text>
</comment>
<feature type="domain" description="AB hydrolase-1" evidence="4">
    <location>
        <begin position="77"/>
        <end position="386"/>
    </location>
</feature>
<comment type="pathway">
    <text evidence="2">Amino-acid biosynthesis; L-methionine biosynthesis via de novo pathway; O-acetyl-L-homoserine from L-homoserine: step 1/1.</text>
</comment>
<dbReference type="PANTHER" id="PTHR32268">
    <property type="entry name" value="HOMOSERINE O-ACETYLTRANSFERASE"/>
    <property type="match status" value="1"/>
</dbReference>
<name>A0A852WSM0_9MICO</name>
<accession>A0A852WSM0</accession>
<dbReference type="EC" id="2.3.1.31" evidence="2"/>
<organism evidence="5 6">
    <name type="scientific">Agromyces hippuratus</name>
    <dbReference type="NCBI Taxonomy" id="286438"/>
    <lineage>
        <taxon>Bacteria</taxon>
        <taxon>Bacillati</taxon>
        <taxon>Actinomycetota</taxon>
        <taxon>Actinomycetes</taxon>
        <taxon>Micrococcales</taxon>
        <taxon>Microbacteriaceae</taxon>
        <taxon>Agromyces</taxon>
    </lineage>
</organism>
<evidence type="ECO:0000259" key="4">
    <source>
        <dbReference type="Pfam" id="PF00561"/>
    </source>
</evidence>
<feature type="active site" description="Nucleophile" evidence="2 3">
    <location>
        <position position="182"/>
    </location>
</feature>
<feature type="binding site" evidence="2">
    <location>
        <position position="254"/>
    </location>
    <ligand>
        <name>substrate</name>
    </ligand>
</feature>
<dbReference type="Pfam" id="PF00561">
    <property type="entry name" value="Abhydrolase_1"/>
    <property type="match status" value="1"/>
</dbReference>
<comment type="subcellular location">
    <subcellularLocation>
        <location evidence="2">Cytoplasm</location>
    </subcellularLocation>
</comment>
<evidence type="ECO:0000313" key="6">
    <source>
        <dbReference type="Proteomes" id="UP000549066"/>
    </source>
</evidence>
<dbReference type="InterPro" id="IPR029058">
    <property type="entry name" value="AB_hydrolase_fold"/>
</dbReference>
<dbReference type="PIRSF" id="PIRSF000443">
    <property type="entry name" value="Homoser_Ac_trans"/>
    <property type="match status" value="1"/>
</dbReference>
<comment type="caution">
    <text evidence="5">The sequence shown here is derived from an EMBL/GenBank/DDBJ whole genome shotgun (WGS) entry which is preliminary data.</text>
</comment>
<comment type="catalytic activity">
    <reaction evidence="2">
        <text>L-homoserine + acetyl-CoA = O-acetyl-L-homoserine + CoA</text>
        <dbReference type="Rhea" id="RHEA:13701"/>
        <dbReference type="ChEBI" id="CHEBI:57287"/>
        <dbReference type="ChEBI" id="CHEBI:57288"/>
        <dbReference type="ChEBI" id="CHEBI:57476"/>
        <dbReference type="ChEBI" id="CHEBI:57716"/>
        <dbReference type="EC" id="2.3.1.31"/>
    </reaction>
</comment>
<dbReference type="GO" id="GO:0009092">
    <property type="term" value="P:homoserine metabolic process"/>
    <property type="evidence" value="ECO:0007669"/>
    <property type="project" value="TreeGrafter"/>
</dbReference>
<dbReference type="RefSeq" id="WP_179549624.1">
    <property type="nucleotide sequence ID" value="NZ_JACCFI010000001.1"/>
</dbReference>
<feature type="binding site" evidence="2">
    <location>
        <position position="382"/>
    </location>
    <ligand>
        <name>substrate</name>
    </ligand>
</feature>
<comment type="function">
    <text evidence="2">Transfers an acetyl group from acetyl-CoA to L-homoserine, forming acetyl-L-homoserine.</text>
</comment>
<keyword evidence="6" id="KW-1185">Reference proteome</keyword>
<dbReference type="GO" id="GO:0009086">
    <property type="term" value="P:methionine biosynthetic process"/>
    <property type="evidence" value="ECO:0007669"/>
    <property type="project" value="UniProtKB-UniRule"/>
</dbReference>
<protein>
    <recommendedName>
        <fullName evidence="2">Homoserine O-acetyltransferase</fullName>
        <shortName evidence="2">HAT</shortName>
        <ecNumber evidence="2">2.3.1.31</ecNumber>
    </recommendedName>
    <alternativeName>
        <fullName evidence="2">Homoserine transacetylase</fullName>
        <shortName evidence="2">HTA</shortName>
    </alternativeName>
</protein>
<feature type="active site" evidence="2 3">
    <location>
        <position position="348"/>
    </location>
</feature>
<sequence>MDWQTTADAVPASIVTEARAASLAGRAPATGAWREGDAVGDRRFVNIGDVALESGRVLPSTRIAYEQWGTLSPARDNAILVLHALTGDSHVVGPAGPAHPSAGWWPGIVGPGLAIDTDRWFVVAPNVLGGCQGSTGPASLAPDRAEWGIRFPFLTIRDQVRAQIAFARELGIERFAAVVGGSMGAMHVLEWAIIAPDAVERIAVLAAPAATSADQIALNSVQIEAIRTDPAFRGGAFYDAPDGDGPTRGLALARRMAMLNYRTASELNQRFARSWQSDLDPLGGDGRFAVESYLDFHGNKFTRRFDANSYIVLTQAMNSHDIGRGRGGVSAALAAVEARSLVLGIDSDRYFPLAGQAEIAAGLPGSVHGASPVVVSSEYGHDAFLIEDDAIAAALGGLLAA</sequence>
<dbReference type="NCBIfam" id="TIGR01392">
    <property type="entry name" value="homoserO_Ac_trn"/>
    <property type="match status" value="1"/>
</dbReference>
<dbReference type="GO" id="GO:0004414">
    <property type="term" value="F:homoserine O-acetyltransferase activity"/>
    <property type="evidence" value="ECO:0007669"/>
    <property type="project" value="UniProtKB-UniRule"/>
</dbReference>
<comment type="similarity">
    <text evidence="2">Belongs to the AB hydrolase superfamily. MetX family.</text>
</comment>
<keyword evidence="2 5" id="KW-0012">Acyltransferase</keyword>
<evidence type="ECO:0000256" key="2">
    <source>
        <dbReference type="HAMAP-Rule" id="MF_00296"/>
    </source>
</evidence>
<dbReference type="AlphaFoldDB" id="A0A852WSM0"/>
<keyword evidence="2" id="KW-0963">Cytoplasm</keyword>
<reference evidence="5 6" key="1">
    <citation type="submission" date="2020-07" db="EMBL/GenBank/DDBJ databases">
        <title>Sequencing the genomes of 1000 actinobacteria strains.</title>
        <authorList>
            <person name="Klenk H.-P."/>
        </authorList>
    </citation>
    <scope>NUCLEOTIDE SEQUENCE [LARGE SCALE GENOMIC DNA]</scope>
    <source>
        <strain evidence="5 6">DSM 8598</strain>
    </source>
</reference>
<comment type="subunit">
    <text evidence="2">Homodimer.</text>
</comment>
<feature type="active site" evidence="2 3">
    <location>
        <position position="381"/>
    </location>
</feature>
<evidence type="ECO:0000256" key="1">
    <source>
        <dbReference type="ARBA" id="ARBA00022679"/>
    </source>
</evidence>
<dbReference type="Gene3D" id="3.40.50.1820">
    <property type="entry name" value="alpha/beta hydrolase"/>
    <property type="match status" value="1"/>
</dbReference>
<keyword evidence="1 2" id="KW-0808">Transferase</keyword>
<gene>
    <name evidence="2" type="primary">metXA</name>
    <name evidence="5" type="ORF">BJY17_000077</name>
</gene>
<proteinExistence type="inferred from homology"/>
<dbReference type="Gene3D" id="1.10.1740.110">
    <property type="match status" value="1"/>
</dbReference>
<evidence type="ECO:0000256" key="3">
    <source>
        <dbReference type="PIRSR" id="PIRSR000443-1"/>
    </source>
</evidence>